<feature type="compositionally biased region" description="Basic and acidic residues" evidence="1">
    <location>
        <begin position="28"/>
        <end position="53"/>
    </location>
</feature>
<dbReference type="Proteomes" id="UP001157069">
    <property type="component" value="Unassembled WGS sequence"/>
</dbReference>
<evidence type="ECO:0000256" key="1">
    <source>
        <dbReference type="SAM" id="MobiDB-lite"/>
    </source>
</evidence>
<name>A0ABQ6JW85_9MICO</name>
<protein>
    <submittedName>
        <fullName evidence="2">Uncharacterized protein</fullName>
    </submittedName>
</protein>
<proteinExistence type="predicted"/>
<feature type="region of interest" description="Disordered" evidence="1">
    <location>
        <begin position="28"/>
        <end position="60"/>
    </location>
</feature>
<reference evidence="3" key="1">
    <citation type="journal article" date="2019" name="Int. J. Syst. Evol. Microbiol.">
        <title>The Global Catalogue of Microorganisms (GCM) 10K type strain sequencing project: providing services to taxonomists for standard genome sequencing and annotation.</title>
        <authorList>
            <consortium name="The Broad Institute Genomics Platform"/>
            <consortium name="The Broad Institute Genome Sequencing Center for Infectious Disease"/>
            <person name="Wu L."/>
            <person name="Ma J."/>
        </authorList>
    </citation>
    <scope>NUCLEOTIDE SEQUENCE [LARGE SCALE GENOMIC DNA]</scope>
    <source>
        <strain evidence="3">NBRC 108755</strain>
    </source>
</reference>
<comment type="caution">
    <text evidence="2">The sequence shown here is derived from an EMBL/GenBank/DDBJ whole genome shotgun (WGS) entry which is preliminary data.</text>
</comment>
<dbReference type="EMBL" id="BSVA01000001">
    <property type="protein sequence ID" value="GMA91369.1"/>
    <property type="molecule type" value="Genomic_DNA"/>
</dbReference>
<gene>
    <name evidence="2" type="ORF">GCM10025869_18980</name>
</gene>
<organism evidence="2 3">
    <name type="scientific">Homoserinibacter gongjuensis</name>
    <dbReference type="NCBI Taxonomy" id="1162968"/>
    <lineage>
        <taxon>Bacteria</taxon>
        <taxon>Bacillati</taxon>
        <taxon>Actinomycetota</taxon>
        <taxon>Actinomycetes</taxon>
        <taxon>Micrococcales</taxon>
        <taxon>Microbacteriaceae</taxon>
        <taxon>Homoserinibacter</taxon>
    </lineage>
</organism>
<sequence>MATWAVEWTFDLKGEGFGETFTRKVKVEERRAKRDASRNPRRYDKAGGSHKESPAFALPG</sequence>
<accession>A0ABQ6JW85</accession>
<keyword evidence="3" id="KW-1185">Reference proteome</keyword>
<evidence type="ECO:0000313" key="2">
    <source>
        <dbReference type="EMBL" id="GMA91369.1"/>
    </source>
</evidence>
<evidence type="ECO:0000313" key="3">
    <source>
        <dbReference type="Proteomes" id="UP001157069"/>
    </source>
</evidence>